<dbReference type="AlphaFoldDB" id="A0AAD8URP8"/>
<proteinExistence type="predicted"/>
<dbReference type="GeneID" id="85385160"/>
<gene>
    <name evidence="1" type="ORF">BDZ83DRAFT_137920</name>
</gene>
<comment type="caution">
    <text evidence="1">The sequence shown here is derived from an EMBL/GenBank/DDBJ whole genome shotgun (WGS) entry which is preliminary data.</text>
</comment>
<evidence type="ECO:0000313" key="1">
    <source>
        <dbReference type="EMBL" id="KAK1728253.1"/>
    </source>
</evidence>
<reference evidence="1" key="1">
    <citation type="submission" date="2021-12" db="EMBL/GenBank/DDBJ databases">
        <title>Comparative genomics, transcriptomics and evolutionary studies reveal genomic signatures of adaptation to plant cell wall in hemibiotrophic fungi.</title>
        <authorList>
            <consortium name="DOE Joint Genome Institute"/>
            <person name="Baroncelli R."/>
            <person name="Diaz J.F."/>
            <person name="Benocci T."/>
            <person name="Peng M."/>
            <person name="Battaglia E."/>
            <person name="Haridas S."/>
            <person name="Andreopoulos W."/>
            <person name="Labutti K."/>
            <person name="Pangilinan J."/>
            <person name="Floch G.L."/>
            <person name="Makela M.R."/>
            <person name="Henrissat B."/>
            <person name="Grigoriev I.V."/>
            <person name="Crouch J.A."/>
            <person name="De Vries R.P."/>
            <person name="Sukno S.A."/>
            <person name="Thon M.R."/>
        </authorList>
    </citation>
    <scope>NUCLEOTIDE SEQUENCE</scope>
    <source>
        <strain evidence="1">CBS 112980</strain>
    </source>
</reference>
<accession>A0AAD8URP8</accession>
<evidence type="ECO:0000313" key="2">
    <source>
        <dbReference type="Proteomes" id="UP001244207"/>
    </source>
</evidence>
<dbReference type="RefSeq" id="XP_060368308.1">
    <property type="nucleotide sequence ID" value="XM_060501261.1"/>
</dbReference>
<protein>
    <submittedName>
        <fullName evidence="1">Uncharacterized protein</fullName>
    </submittedName>
</protein>
<name>A0AAD8URP8_GLOAC</name>
<keyword evidence="2" id="KW-1185">Reference proteome</keyword>
<dbReference type="EMBL" id="JAHMHS010000018">
    <property type="protein sequence ID" value="KAK1728253.1"/>
    <property type="molecule type" value="Genomic_DNA"/>
</dbReference>
<sequence>MSSTCTRRELMDCGSASASKLLSLPLLHIILLFPRCSTVMQRHYSSVSCMFPCRTCKPAATRRQSSGMETVGGHYLPLFIHCLQFYRDTYLLTLPTGQQSWIQATR</sequence>
<dbReference type="Proteomes" id="UP001244207">
    <property type="component" value="Unassembled WGS sequence"/>
</dbReference>
<organism evidence="1 2">
    <name type="scientific">Glomerella acutata</name>
    <name type="common">Colletotrichum acutatum</name>
    <dbReference type="NCBI Taxonomy" id="27357"/>
    <lineage>
        <taxon>Eukaryota</taxon>
        <taxon>Fungi</taxon>
        <taxon>Dikarya</taxon>
        <taxon>Ascomycota</taxon>
        <taxon>Pezizomycotina</taxon>
        <taxon>Sordariomycetes</taxon>
        <taxon>Hypocreomycetidae</taxon>
        <taxon>Glomerellales</taxon>
        <taxon>Glomerellaceae</taxon>
        <taxon>Colletotrichum</taxon>
        <taxon>Colletotrichum acutatum species complex</taxon>
    </lineage>
</organism>